<dbReference type="SUPFAM" id="SSF53756">
    <property type="entry name" value="UDP-Glycosyltransferase/glycogen phosphorylase"/>
    <property type="match status" value="1"/>
</dbReference>
<comment type="caution">
    <text evidence="2">The sequence shown here is derived from an EMBL/GenBank/DDBJ whole genome shotgun (WGS) entry which is preliminary data.</text>
</comment>
<reference evidence="2 3" key="1">
    <citation type="submission" date="2012-02" db="EMBL/GenBank/DDBJ databases">
        <title>The Genome Sequence of Parabacteroides goldsteinii CL02T12C30.</title>
        <authorList>
            <consortium name="The Broad Institute Genome Sequencing Platform"/>
            <person name="Earl A."/>
            <person name="Ward D."/>
            <person name="Feldgarden M."/>
            <person name="Gevers D."/>
            <person name="Zitomersky N.L."/>
            <person name="Coyne M.J."/>
            <person name="Comstock L.E."/>
            <person name="Young S.K."/>
            <person name="Zeng Q."/>
            <person name="Gargeya S."/>
            <person name="Fitzgerald M."/>
            <person name="Haas B."/>
            <person name="Abouelleil A."/>
            <person name="Alvarado L."/>
            <person name="Arachchi H.M."/>
            <person name="Berlin A."/>
            <person name="Chapman S.B."/>
            <person name="Gearin G."/>
            <person name="Goldberg J."/>
            <person name="Griggs A."/>
            <person name="Gujja S."/>
            <person name="Hansen M."/>
            <person name="Heiman D."/>
            <person name="Howarth C."/>
            <person name="Larimer J."/>
            <person name="Lui A."/>
            <person name="MacDonald P.J.P."/>
            <person name="McCowen C."/>
            <person name="Montmayeur A."/>
            <person name="Murphy C."/>
            <person name="Neiman D."/>
            <person name="Pearson M."/>
            <person name="Priest M."/>
            <person name="Roberts A."/>
            <person name="Saif S."/>
            <person name="Shea T."/>
            <person name="Sisk P."/>
            <person name="Stolte C."/>
            <person name="Sykes S."/>
            <person name="Wortman J."/>
            <person name="Nusbaum C."/>
            <person name="Birren B."/>
        </authorList>
    </citation>
    <scope>NUCLEOTIDE SEQUENCE [LARGE SCALE GENOMIC DNA]</scope>
    <source>
        <strain evidence="2 3">CL02T12C30</strain>
    </source>
</reference>
<gene>
    <name evidence="2" type="ORF">HMPREF1076_04410</name>
</gene>
<proteinExistence type="predicted"/>
<protein>
    <recommendedName>
        <fullName evidence="4">Glycosyl transferase family 1 domain-containing protein</fullName>
    </recommendedName>
</protein>
<dbReference type="PATRIC" id="fig|999418.3.peg.4486"/>
<dbReference type="HOGENOM" id="CLU_061365_0_0_10"/>
<dbReference type="GO" id="GO:0016757">
    <property type="term" value="F:glycosyltransferase activity"/>
    <property type="evidence" value="ECO:0007669"/>
    <property type="project" value="TreeGrafter"/>
</dbReference>
<dbReference type="Gene3D" id="3.40.50.2000">
    <property type="entry name" value="Glycogen Phosphorylase B"/>
    <property type="match status" value="1"/>
</dbReference>
<evidence type="ECO:0000256" key="1">
    <source>
        <dbReference type="ARBA" id="ARBA00022679"/>
    </source>
</evidence>
<evidence type="ECO:0000313" key="2">
    <source>
        <dbReference type="EMBL" id="EKN09381.1"/>
    </source>
</evidence>
<evidence type="ECO:0000313" key="3">
    <source>
        <dbReference type="Proteomes" id="UP000006330"/>
    </source>
</evidence>
<dbReference type="PANTHER" id="PTHR46401">
    <property type="entry name" value="GLYCOSYLTRANSFERASE WBBK-RELATED"/>
    <property type="match status" value="1"/>
</dbReference>
<dbReference type="RefSeq" id="WP_007657879.1">
    <property type="nucleotide sequence ID" value="NZ_JH976475.1"/>
</dbReference>
<dbReference type="PANTHER" id="PTHR46401:SF2">
    <property type="entry name" value="GLYCOSYLTRANSFERASE WBBK-RELATED"/>
    <property type="match status" value="1"/>
</dbReference>
<evidence type="ECO:0008006" key="4">
    <source>
        <dbReference type="Google" id="ProtNLM"/>
    </source>
</evidence>
<dbReference type="Pfam" id="PF13692">
    <property type="entry name" value="Glyco_trans_1_4"/>
    <property type="match status" value="1"/>
</dbReference>
<dbReference type="EMBL" id="AGZO01000031">
    <property type="protein sequence ID" value="EKN09381.1"/>
    <property type="molecule type" value="Genomic_DNA"/>
</dbReference>
<name>K5ZDA7_9BACT</name>
<sequence>MKLLINTSTLSGTGVTQVAVSFIVECIKIPLNEYHVFLSPSVAKQLDQTKFPSNFFFYLIESHPIYGMKGFFTRRRIKKLYRRIAPDCVFSVFGPSCWTPSVPHLQGYGYGYCIYPESPIFTLLTLKERILITIHKKIYCYFLKRNGKYFVCETSSVSNRLHLLLNIPKANVFTVTNTCNTVFQSPLSNKRVLPLNTDDEFRFLSLCSFMKHKNLEILNRVIPLLQKRSLRKIRFVLTVDEVLFTQKISDEVKECIINVGKVDIATCPYLYRETDALFLPTLLECFSANYPEAMMMERPILTSNLSFATEVCGDAALYFNPMDPNDICEKILMIVTSVSLRQKLIENGRKQLTSFDSSFERARKYIDCCKRIVQLEKISDL</sequence>
<dbReference type="AlphaFoldDB" id="K5ZDA7"/>
<keyword evidence="1" id="KW-0808">Transferase</keyword>
<dbReference type="OrthoDB" id="9801609at2"/>
<accession>K5ZDA7</accession>
<organism evidence="2 3">
    <name type="scientific">Parabacteroides goldsteinii CL02T12C30</name>
    <dbReference type="NCBI Taxonomy" id="999418"/>
    <lineage>
        <taxon>Bacteria</taxon>
        <taxon>Pseudomonadati</taxon>
        <taxon>Bacteroidota</taxon>
        <taxon>Bacteroidia</taxon>
        <taxon>Bacteroidales</taxon>
        <taxon>Tannerellaceae</taxon>
        <taxon>Parabacteroides</taxon>
    </lineage>
</organism>
<dbReference type="Proteomes" id="UP000006330">
    <property type="component" value="Unassembled WGS sequence"/>
</dbReference>
<dbReference type="GO" id="GO:0009103">
    <property type="term" value="P:lipopolysaccharide biosynthetic process"/>
    <property type="evidence" value="ECO:0007669"/>
    <property type="project" value="TreeGrafter"/>
</dbReference>